<keyword evidence="2" id="KW-0808">Transferase</keyword>
<evidence type="ECO:0000313" key="3">
    <source>
        <dbReference type="Proteomes" id="UP000000378"/>
    </source>
</evidence>
<evidence type="ECO:0000313" key="2">
    <source>
        <dbReference type="EMBL" id="ADI02735.1"/>
    </source>
</evidence>
<sequence length="366" mass="40564">MASSKVVSLKEAVQEIQDGDVVFLGGLIDCRRPMAAVYEMVRQKKRGLILLAECSLAEDILVGAGCVAAWRGCYTGMASFGLSPATQRKIEHEELIPDEIGHIDIILGAMAAMAGSLFVATRVTLGSDVLNPSYDRTACIRNLARNPETIPRKKFVLVEDPFYGQGTVKLQPAMRIDVAVIHVQEAGEEGTARIQGSLAFDHYAVHAARKVIITAERVVPEEYLRRDPNRNQIPATSVDRVVEVPWGGHPSQVPGFYDVDMPYIRDYSVRARTEEGFKNWLDEWVVSLPSREAYLDKLGAARLEKLRSVPPFGYRPRRAHEAGENRGIREAYWPGEATYNEQDDPAQVGRSAGEGVGPDRRKHNPT</sequence>
<dbReference type="Gene3D" id="3.30.30.40">
    <property type="match status" value="1"/>
</dbReference>
<dbReference type="Proteomes" id="UP000000378">
    <property type="component" value="Chromosome"/>
</dbReference>
<dbReference type="OrthoDB" id="9777193at2"/>
<dbReference type="GO" id="GO:0008410">
    <property type="term" value="F:CoA-transferase activity"/>
    <property type="evidence" value="ECO:0007669"/>
    <property type="project" value="InterPro"/>
</dbReference>
<dbReference type="HOGENOM" id="CLU_049557_0_0_9"/>
<dbReference type="InterPro" id="IPR037171">
    <property type="entry name" value="NagB/RpiA_transferase-like"/>
</dbReference>
<reference evidence="2 3" key="2">
    <citation type="journal article" date="2010" name="Stand. Genomic Sci.">
        <title>Complete genome sequence of Syntrophothermus lipocalidus type strain (TGB-C1).</title>
        <authorList>
            <person name="Djao O.D."/>
            <person name="Zhang X."/>
            <person name="Lucas S."/>
            <person name="Lapidus A."/>
            <person name="Del Rio T.G."/>
            <person name="Nolan M."/>
            <person name="Tice H."/>
            <person name="Cheng J.F."/>
            <person name="Han C."/>
            <person name="Tapia R."/>
            <person name="Goodwin L."/>
            <person name="Pitluck S."/>
            <person name="Liolios K."/>
            <person name="Ivanova N."/>
            <person name="Mavromatis K."/>
            <person name="Mikhailova N."/>
            <person name="Ovchinnikova G."/>
            <person name="Pati A."/>
            <person name="Brambilla E."/>
            <person name="Chen A."/>
            <person name="Palaniappan K."/>
            <person name="Land M."/>
            <person name="Hauser L."/>
            <person name="Chang Y.J."/>
            <person name="Jeffries C.D."/>
            <person name="Rohde M."/>
            <person name="Sikorski J."/>
            <person name="Spring S."/>
            <person name="Goker M."/>
            <person name="Detter J.C."/>
            <person name="Woyke T."/>
            <person name="Bristow J."/>
            <person name="Eisen J.A."/>
            <person name="Markowitz V."/>
            <person name="Hugenholtz P."/>
            <person name="Kyrpides N.C."/>
            <person name="Klenk H.P."/>
        </authorList>
    </citation>
    <scope>NUCLEOTIDE SEQUENCE [LARGE SCALE GENOMIC DNA]</scope>
    <source>
        <strain evidence="3">DSM 12680 / TGB-C1</strain>
    </source>
</reference>
<accession>D7CPV7</accession>
<gene>
    <name evidence="2" type="ordered locus">Slip_1984</name>
</gene>
<dbReference type="AlphaFoldDB" id="D7CPV7"/>
<dbReference type="RefSeq" id="WP_013176137.1">
    <property type="nucleotide sequence ID" value="NC_014220.1"/>
</dbReference>
<protein>
    <submittedName>
        <fullName evidence="2">Coenzyme A transferase</fullName>
    </submittedName>
</protein>
<dbReference type="SMART" id="SM00882">
    <property type="entry name" value="CoA_trans"/>
    <property type="match status" value="1"/>
</dbReference>
<evidence type="ECO:0000256" key="1">
    <source>
        <dbReference type="SAM" id="MobiDB-lite"/>
    </source>
</evidence>
<reference evidence="3" key="1">
    <citation type="journal article" date="2010" name="Stand. Genomic Sci.">
        <title>Complete genome sequence of Syntrophothermus lipocalidus type strain (TGB-C1T).</title>
        <authorList>
            <consortium name="US DOE Joint Genome Institute (JGI-PGF)"/>
            <person name="Djao O."/>
            <person name="Zhang X."/>
            <person name="Lucas S."/>
            <person name="Lapidus A."/>
            <person name="Glavina Del Rio T."/>
            <person name="Nolan M."/>
            <person name="Tice H."/>
            <person name="Cheng J."/>
            <person name="Han C."/>
            <person name="Tapia R."/>
            <person name="Goodwin L."/>
            <person name="Pitluck S."/>
            <person name="Liolios K."/>
            <person name="Ivanova N."/>
            <person name="Mavromatis K."/>
            <person name="Mikhailova N."/>
            <person name="Ovchinnikova G."/>
            <person name="Pati A."/>
            <person name="Brambilla E."/>
            <person name="Chen A."/>
            <person name="Palaniappan K."/>
            <person name="Land M."/>
            <person name="Hauser L."/>
            <person name="Chang Y."/>
            <person name="Jeffries C."/>
            <person name="Rohde M."/>
            <person name="Sikorski J."/>
            <person name="Spring S."/>
            <person name="Goker M."/>
            <person name="Detter J."/>
            <person name="Woyke T."/>
            <person name="Bristow J."/>
            <person name="Eisen J."/>
            <person name="Markowitz V."/>
            <person name="Hugenholtz P."/>
            <person name="Kyrpides N."/>
            <person name="Klenk H."/>
        </authorList>
    </citation>
    <scope>NUCLEOTIDE SEQUENCE [LARGE SCALE GENOMIC DNA]</scope>
    <source>
        <strain evidence="3">DSM 12680 / TGB-C1</strain>
    </source>
</reference>
<proteinExistence type="predicted"/>
<dbReference type="KEGG" id="slp:Slip_1984"/>
<dbReference type="STRING" id="643648.Slip_1984"/>
<dbReference type="SUPFAM" id="SSF100950">
    <property type="entry name" value="NagB/RpiA/CoA transferase-like"/>
    <property type="match status" value="1"/>
</dbReference>
<dbReference type="Pfam" id="PF01144">
    <property type="entry name" value="CoA_trans"/>
    <property type="match status" value="1"/>
</dbReference>
<keyword evidence="3" id="KW-1185">Reference proteome</keyword>
<name>D7CPV7_SYNLT</name>
<dbReference type="EMBL" id="CP002048">
    <property type="protein sequence ID" value="ADI02735.1"/>
    <property type="molecule type" value="Genomic_DNA"/>
</dbReference>
<organism evidence="2 3">
    <name type="scientific">Syntrophothermus lipocalidus (strain DSM 12680 / TGB-C1)</name>
    <dbReference type="NCBI Taxonomy" id="643648"/>
    <lineage>
        <taxon>Bacteria</taxon>
        <taxon>Bacillati</taxon>
        <taxon>Bacillota</taxon>
        <taxon>Clostridia</taxon>
        <taxon>Eubacteriales</taxon>
        <taxon>Syntrophomonadaceae</taxon>
        <taxon>Syntrophothermus</taxon>
    </lineage>
</organism>
<feature type="compositionally biased region" description="Basic and acidic residues" evidence="1">
    <location>
        <begin position="319"/>
        <end position="329"/>
    </location>
</feature>
<feature type="region of interest" description="Disordered" evidence="1">
    <location>
        <begin position="317"/>
        <end position="366"/>
    </location>
</feature>
<dbReference type="eggNOG" id="COG1788">
    <property type="taxonomic scope" value="Bacteria"/>
</dbReference>
<dbReference type="InterPro" id="IPR004165">
    <property type="entry name" value="CoA_trans_fam_I"/>
</dbReference>
<dbReference type="Gene3D" id="3.40.1080.10">
    <property type="entry name" value="Glutaconate Coenzyme A-transferase"/>
    <property type="match status" value="1"/>
</dbReference>